<gene>
    <name evidence="8" type="ORF">JIN82_09560</name>
</gene>
<comment type="cofactor">
    <cofactor evidence="1">
        <name>Zn(2+)</name>
        <dbReference type="ChEBI" id="CHEBI:29105"/>
    </cofactor>
</comment>
<dbReference type="PANTHER" id="PTHR43668">
    <property type="entry name" value="ALLANTOINASE"/>
    <property type="match status" value="1"/>
</dbReference>
<dbReference type="InterPro" id="IPR032466">
    <property type="entry name" value="Metal_Hydrolase"/>
</dbReference>
<dbReference type="Gene3D" id="2.30.40.10">
    <property type="entry name" value="Urease, subunit C, domain 1"/>
    <property type="match status" value="1"/>
</dbReference>
<reference evidence="8" key="1">
    <citation type="submission" date="2021-01" db="EMBL/GenBank/DDBJ databases">
        <title>Modified the classification status of verrucomicrobia.</title>
        <authorList>
            <person name="Feng X."/>
        </authorList>
    </citation>
    <scope>NUCLEOTIDE SEQUENCE</scope>
    <source>
        <strain evidence="8">_KCTC 22039</strain>
    </source>
</reference>
<dbReference type="InterPro" id="IPR004722">
    <property type="entry name" value="DHOase"/>
</dbReference>
<evidence type="ECO:0000259" key="7">
    <source>
        <dbReference type="Pfam" id="PF12890"/>
    </source>
</evidence>
<keyword evidence="5" id="KW-0378">Hydrolase</keyword>
<evidence type="ECO:0000256" key="6">
    <source>
        <dbReference type="ARBA" id="ARBA00022975"/>
    </source>
</evidence>
<organism evidence="8 9">
    <name type="scientific">Persicirhabdus sediminis</name>
    <dbReference type="NCBI Taxonomy" id="454144"/>
    <lineage>
        <taxon>Bacteria</taxon>
        <taxon>Pseudomonadati</taxon>
        <taxon>Verrucomicrobiota</taxon>
        <taxon>Verrucomicrobiia</taxon>
        <taxon>Verrucomicrobiales</taxon>
        <taxon>Verrucomicrobiaceae</taxon>
        <taxon>Persicirhabdus</taxon>
    </lineage>
</organism>
<dbReference type="InterPro" id="IPR050138">
    <property type="entry name" value="DHOase/Allantoinase_Hydrolase"/>
</dbReference>
<keyword evidence="9" id="KW-1185">Reference proteome</keyword>
<dbReference type="InterPro" id="IPR002195">
    <property type="entry name" value="Dihydroorotase_CS"/>
</dbReference>
<dbReference type="GO" id="GO:0006221">
    <property type="term" value="P:pyrimidine nucleotide biosynthetic process"/>
    <property type="evidence" value="ECO:0007669"/>
    <property type="project" value="UniProtKB-KW"/>
</dbReference>
<evidence type="ECO:0000256" key="1">
    <source>
        <dbReference type="ARBA" id="ARBA00001947"/>
    </source>
</evidence>
<dbReference type="SUPFAM" id="SSF51556">
    <property type="entry name" value="Metallo-dependent hydrolases"/>
    <property type="match status" value="1"/>
</dbReference>
<evidence type="ECO:0000256" key="2">
    <source>
        <dbReference type="ARBA" id="ARBA00002368"/>
    </source>
</evidence>
<dbReference type="GO" id="GO:0004151">
    <property type="term" value="F:dihydroorotase activity"/>
    <property type="evidence" value="ECO:0007669"/>
    <property type="project" value="InterPro"/>
</dbReference>
<accession>A0A8J7SJY0</accession>
<dbReference type="RefSeq" id="WP_200311403.1">
    <property type="nucleotide sequence ID" value="NZ_JAENIM010000039.1"/>
</dbReference>
<dbReference type="NCBIfam" id="TIGR00857">
    <property type="entry name" value="pyrC_multi"/>
    <property type="match status" value="1"/>
</dbReference>
<dbReference type="GO" id="GO:0006145">
    <property type="term" value="P:purine nucleobase catabolic process"/>
    <property type="evidence" value="ECO:0007669"/>
    <property type="project" value="TreeGrafter"/>
</dbReference>
<keyword evidence="6" id="KW-0665">Pyrimidine biosynthesis</keyword>
<evidence type="ECO:0000256" key="5">
    <source>
        <dbReference type="ARBA" id="ARBA00022801"/>
    </source>
</evidence>
<evidence type="ECO:0000313" key="8">
    <source>
        <dbReference type="EMBL" id="MBK1791396.1"/>
    </source>
</evidence>
<dbReference type="SUPFAM" id="SSF51338">
    <property type="entry name" value="Composite domain of metallo-dependent hydrolases"/>
    <property type="match status" value="1"/>
</dbReference>
<evidence type="ECO:0000256" key="4">
    <source>
        <dbReference type="ARBA" id="ARBA00022723"/>
    </source>
</evidence>
<proteinExistence type="inferred from homology"/>
<dbReference type="PROSITE" id="PS00483">
    <property type="entry name" value="DIHYDROOROTASE_2"/>
    <property type="match status" value="1"/>
</dbReference>
<protein>
    <submittedName>
        <fullName evidence="8">Dihydroorotase</fullName>
    </submittedName>
</protein>
<dbReference type="InterPro" id="IPR011059">
    <property type="entry name" value="Metal-dep_hydrolase_composite"/>
</dbReference>
<evidence type="ECO:0000256" key="3">
    <source>
        <dbReference type="ARBA" id="ARBA00010286"/>
    </source>
</evidence>
<dbReference type="EMBL" id="JAENIM010000039">
    <property type="protein sequence ID" value="MBK1791396.1"/>
    <property type="molecule type" value="Genomic_DNA"/>
</dbReference>
<dbReference type="CDD" id="cd01317">
    <property type="entry name" value="DHOase_IIa"/>
    <property type="match status" value="1"/>
</dbReference>
<dbReference type="GO" id="GO:0005737">
    <property type="term" value="C:cytoplasm"/>
    <property type="evidence" value="ECO:0007669"/>
    <property type="project" value="TreeGrafter"/>
</dbReference>
<sequence length="423" mass="45263">MSLLIKKVTIANAGQDEIQLADVWIENGTIKQIGQDLKTSAEREIDGQGKVLLPGMYDMHVHLREPGAEVKETIASGTEAAINGGITGLVMMPNTTPCIDSAAIVRTIREIAAEDSRIPLQIAGSITKGRAGVELSGVDGMRKLGVKMLTDDPSPVADPSVLMRAMEYASELGLFFASHCATPELQNDRAINHGEISYQLGIKGTPACGEEMCIDRDIRLAQHAGAHVHIQHVSTAAGVEIIRQWKARGASVSAEVTPHHLMFDESCIGNYDTNFKVCPPLRLRDDCEALLAGLNDGTIDVIATDHAPHTPFEKLQDFMTAPNGIIGLETALISLFDRFVSEGKLSWSTLAASFSANPRKLMGEAPAVIAEGEAANLVLFDPAGETTFSAANFKSNSQNTPFIDQTLKGAVELVVLGDKTLKA</sequence>
<comment type="caution">
    <text evidence="8">The sequence shown here is derived from an EMBL/GenBank/DDBJ whole genome shotgun (WGS) entry which is preliminary data.</text>
</comment>
<dbReference type="AlphaFoldDB" id="A0A8J7SJY0"/>
<dbReference type="GO" id="GO:0004038">
    <property type="term" value="F:allantoinase activity"/>
    <property type="evidence" value="ECO:0007669"/>
    <property type="project" value="TreeGrafter"/>
</dbReference>
<keyword evidence="4" id="KW-0479">Metal-binding</keyword>
<dbReference type="Proteomes" id="UP000624703">
    <property type="component" value="Unassembled WGS sequence"/>
</dbReference>
<evidence type="ECO:0000313" key="9">
    <source>
        <dbReference type="Proteomes" id="UP000624703"/>
    </source>
</evidence>
<dbReference type="PANTHER" id="PTHR43668:SF2">
    <property type="entry name" value="ALLANTOINASE"/>
    <property type="match status" value="1"/>
</dbReference>
<dbReference type="Gene3D" id="3.20.20.140">
    <property type="entry name" value="Metal-dependent hydrolases"/>
    <property type="match status" value="1"/>
</dbReference>
<dbReference type="Pfam" id="PF12890">
    <property type="entry name" value="DHOase"/>
    <property type="match status" value="1"/>
</dbReference>
<dbReference type="InterPro" id="IPR024403">
    <property type="entry name" value="DHOase_cat"/>
</dbReference>
<comment type="similarity">
    <text evidence="3">Belongs to the metallo-dependent hydrolases superfamily. DHOase family. Class I DHOase subfamily.</text>
</comment>
<feature type="domain" description="Dihydroorotase catalytic" evidence="7">
    <location>
        <begin position="49"/>
        <end position="235"/>
    </location>
</feature>
<name>A0A8J7SJY0_9BACT</name>
<comment type="function">
    <text evidence="2">Catalyzes the reversible cyclization of carbamoyl aspartate to dihydroorotate.</text>
</comment>
<dbReference type="PROSITE" id="PS00482">
    <property type="entry name" value="DIHYDROOROTASE_1"/>
    <property type="match status" value="1"/>
</dbReference>
<dbReference type="GO" id="GO:0046872">
    <property type="term" value="F:metal ion binding"/>
    <property type="evidence" value="ECO:0007669"/>
    <property type="project" value="UniProtKB-KW"/>
</dbReference>